<keyword evidence="1 2" id="KW-0238">DNA-binding</keyword>
<keyword evidence="5" id="KW-1185">Reference proteome</keyword>
<dbReference type="PRINTS" id="PR00455">
    <property type="entry name" value="HTHTETR"/>
</dbReference>
<dbReference type="InterPro" id="IPR041678">
    <property type="entry name" value="TetR_C_16"/>
</dbReference>
<proteinExistence type="predicted"/>
<reference evidence="4 5" key="1">
    <citation type="submission" date="2017-12" db="EMBL/GenBank/DDBJ databases">
        <authorList>
            <person name="Hurst M.R.H."/>
        </authorList>
    </citation>
    <scope>NUCLEOTIDE SEQUENCE [LARGE SCALE GENOMIC DNA]</scope>
    <source>
        <strain evidence="4 5">SY-3-19</strain>
    </source>
</reference>
<accession>A0A2S7K2B5</accession>
<evidence type="ECO:0000259" key="3">
    <source>
        <dbReference type="PROSITE" id="PS50977"/>
    </source>
</evidence>
<dbReference type="InterPro" id="IPR001647">
    <property type="entry name" value="HTH_TetR"/>
</dbReference>
<dbReference type="EMBL" id="PJCH01000013">
    <property type="protein sequence ID" value="PQA86642.1"/>
    <property type="molecule type" value="Genomic_DNA"/>
</dbReference>
<feature type="domain" description="HTH tetR-type" evidence="3">
    <location>
        <begin position="15"/>
        <end position="75"/>
    </location>
</feature>
<dbReference type="Proteomes" id="UP000239504">
    <property type="component" value="Unassembled WGS sequence"/>
</dbReference>
<evidence type="ECO:0000256" key="1">
    <source>
        <dbReference type="ARBA" id="ARBA00023125"/>
    </source>
</evidence>
<gene>
    <name evidence="4" type="ORF">CW354_16050</name>
</gene>
<dbReference type="SUPFAM" id="SSF46689">
    <property type="entry name" value="Homeodomain-like"/>
    <property type="match status" value="1"/>
</dbReference>
<sequence length="192" mass="21451">MMNSAVQPTRSRKAERTRDAILAAARALFAADSYDDVGVRDIGMAAGIDPALVIRYFGSKERLFAEALETGAEDMDLFNGTPEEFSERAAGILVEPKDGAKLQSFLMMLQSATSQKAAHLTEQYLDRRLREPLKAWRRKDYDPVQAQLVLSVILGTALSRTISPHFKMSQGEKRKLQTALKRLLIYCLDTDL</sequence>
<dbReference type="PANTHER" id="PTHR30055">
    <property type="entry name" value="HTH-TYPE TRANSCRIPTIONAL REGULATOR RUTR"/>
    <property type="match status" value="1"/>
</dbReference>
<evidence type="ECO:0000313" key="5">
    <source>
        <dbReference type="Proteomes" id="UP000239504"/>
    </source>
</evidence>
<dbReference type="AlphaFoldDB" id="A0A2S7K2B5"/>
<dbReference type="InterPro" id="IPR009057">
    <property type="entry name" value="Homeodomain-like_sf"/>
</dbReference>
<name>A0A2S7K2B5_9PROT</name>
<dbReference type="OrthoDB" id="2356263at2"/>
<protein>
    <recommendedName>
        <fullName evidence="3">HTH tetR-type domain-containing protein</fullName>
    </recommendedName>
</protein>
<dbReference type="PANTHER" id="PTHR30055:SF235">
    <property type="entry name" value="TRANSCRIPTIONAL REGULATORY PROTEIN"/>
    <property type="match status" value="1"/>
</dbReference>
<dbReference type="SUPFAM" id="SSF48498">
    <property type="entry name" value="Tetracyclin repressor-like, C-terminal domain"/>
    <property type="match status" value="1"/>
</dbReference>
<dbReference type="GO" id="GO:0000976">
    <property type="term" value="F:transcription cis-regulatory region binding"/>
    <property type="evidence" value="ECO:0007669"/>
    <property type="project" value="TreeGrafter"/>
</dbReference>
<dbReference type="PROSITE" id="PS50977">
    <property type="entry name" value="HTH_TETR_2"/>
    <property type="match status" value="1"/>
</dbReference>
<dbReference type="Gene3D" id="1.10.357.10">
    <property type="entry name" value="Tetracycline Repressor, domain 2"/>
    <property type="match status" value="1"/>
</dbReference>
<dbReference type="Pfam" id="PF00440">
    <property type="entry name" value="TetR_N"/>
    <property type="match status" value="1"/>
</dbReference>
<organism evidence="4 5">
    <name type="scientific">Hyphococcus luteus</name>
    <dbReference type="NCBI Taxonomy" id="2058213"/>
    <lineage>
        <taxon>Bacteria</taxon>
        <taxon>Pseudomonadati</taxon>
        <taxon>Pseudomonadota</taxon>
        <taxon>Alphaproteobacteria</taxon>
        <taxon>Parvularculales</taxon>
        <taxon>Parvularculaceae</taxon>
        <taxon>Hyphococcus</taxon>
    </lineage>
</organism>
<dbReference type="GO" id="GO:0003700">
    <property type="term" value="F:DNA-binding transcription factor activity"/>
    <property type="evidence" value="ECO:0007669"/>
    <property type="project" value="TreeGrafter"/>
</dbReference>
<evidence type="ECO:0000313" key="4">
    <source>
        <dbReference type="EMBL" id="PQA86642.1"/>
    </source>
</evidence>
<dbReference type="Pfam" id="PF17920">
    <property type="entry name" value="TetR_C_16"/>
    <property type="match status" value="1"/>
</dbReference>
<dbReference type="RefSeq" id="WP_104831117.1">
    <property type="nucleotide sequence ID" value="NZ_PJCH01000013.1"/>
</dbReference>
<evidence type="ECO:0000256" key="2">
    <source>
        <dbReference type="PROSITE-ProRule" id="PRU00335"/>
    </source>
</evidence>
<dbReference type="InterPro" id="IPR036271">
    <property type="entry name" value="Tet_transcr_reg_TetR-rel_C_sf"/>
</dbReference>
<comment type="caution">
    <text evidence="4">The sequence shown here is derived from an EMBL/GenBank/DDBJ whole genome shotgun (WGS) entry which is preliminary data.</text>
</comment>
<dbReference type="InterPro" id="IPR050109">
    <property type="entry name" value="HTH-type_TetR-like_transc_reg"/>
</dbReference>
<feature type="DNA-binding region" description="H-T-H motif" evidence="2">
    <location>
        <begin position="38"/>
        <end position="57"/>
    </location>
</feature>